<protein>
    <recommendedName>
        <fullName evidence="3">Bifunctional ligase/repressor BirA</fullName>
    </recommendedName>
    <alternativeName>
        <fullName evidence="3">Biotin--[acetyl-CoA-carboxylase] ligase</fullName>
        <ecNumber evidence="3">6.3.4.15</ecNumber>
    </alternativeName>
    <alternativeName>
        <fullName evidence="3">Biotin--protein ligase</fullName>
    </alternativeName>
    <alternativeName>
        <fullName evidence="3">Biotin-[acetyl-CoA carboxylase] synthetase</fullName>
    </alternativeName>
</protein>
<evidence type="ECO:0000256" key="2">
    <source>
        <dbReference type="ARBA" id="ARBA00023267"/>
    </source>
</evidence>
<dbReference type="Pfam" id="PF03099">
    <property type="entry name" value="BPL_LplA_LipB"/>
    <property type="match status" value="1"/>
</dbReference>
<reference evidence="5" key="2">
    <citation type="submission" date="2021-04" db="EMBL/GenBank/DDBJ databases">
        <authorList>
            <person name="Gilroy R."/>
        </authorList>
    </citation>
    <scope>NUCLEOTIDE SEQUENCE</scope>
    <source>
        <strain evidence="5">1282</strain>
    </source>
</reference>
<dbReference type="InterPro" id="IPR003142">
    <property type="entry name" value="BPL_C"/>
</dbReference>
<dbReference type="GO" id="GO:0003677">
    <property type="term" value="F:DNA binding"/>
    <property type="evidence" value="ECO:0007669"/>
    <property type="project" value="UniProtKB-UniRule"/>
</dbReference>
<dbReference type="PROSITE" id="PS51733">
    <property type="entry name" value="BPL_LPL_CATALYTIC"/>
    <property type="match status" value="1"/>
</dbReference>
<dbReference type="EMBL" id="DXDU01000033">
    <property type="protein sequence ID" value="HIY25985.1"/>
    <property type="molecule type" value="Genomic_DNA"/>
</dbReference>
<dbReference type="InterPro" id="IPR036390">
    <property type="entry name" value="WH_DNA-bd_sf"/>
</dbReference>
<dbReference type="Gene3D" id="3.30.930.10">
    <property type="entry name" value="Bira Bifunctional Protein, Domain 2"/>
    <property type="match status" value="1"/>
</dbReference>
<sequence length="337" mass="36555">MKLWEQVLDCLEHTQGDLSGQELAQRLGVSRNGVWRAVNKLKSMGYEIEAGTNRGYRLVSGSDVLSPENIRRQLGELGSSIALEVRDSVDSTNTLVKHLAEQGGREGMVVIAQHQTAGKGRLGRSFYSPKGTGLYLSILLRPKFSAQEALSITTAAAVAVAEAVDQVTGKEGGEAKIKWVNDVYYQYRKVCGILTEASIDFETGGPHYAVLGIGVNLTLPSGGFGPDIAPVAGALFPQAPAPGTKTELAAAILSGFFRYYQDLPQRSYMKEYQRRSLLTGVEITFQEGEDLREGLVTGVDDQARLLVRLPGGETKVFSAGEVNIKKDFLARMRGEDL</sequence>
<dbReference type="GO" id="GO:0005524">
    <property type="term" value="F:ATP binding"/>
    <property type="evidence" value="ECO:0007669"/>
    <property type="project" value="UniProtKB-UniRule"/>
</dbReference>
<dbReference type="PANTHER" id="PTHR12835">
    <property type="entry name" value="BIOTIN PROTEIN LIGASE"/>
    <property type="match status" value="1"/>
</dbReference>
<keyword evidence="2 3" id="KW-0092">Biotin</keyword>
<dbReference type="CDD" id="cd16442">
    <property type="entry name" value="BPL"/>
    <property type="match status" value="1"/>
</dbReference>
<evidence type="ECO:0000256" key="3">
    <source>
        <dbReference type="HAMAP-Rule" id="MF_00978"/>
    </source>
</evidence>
<dbReference type="InterPro" id="IPR004143">
    <property type="entry name" value="BPL_LPL_catalytic"/>
</dbReference>
<keyword evidence="3" id="KW-0678">Repressor</keyword>
<dbReference type="Proteomes" id="UP000823915">
    <property type="component" value="Unassembled WGS sequence"/>
</dbReference>
<dbReference type="InterPro" id="IPR045864">
    <property type="entry name" value="aa-tRNA-synth_II/BPL/LPL"/>
</dbReference>
<comment type="caution">
    <text evidence="3">Lacks conserved residue(s) required for the propagation of feature annotation.</text>
</comment>
<dbReference type="NCBIfam" id="TIGR00121">
    <property type="entry name" value="birA_ligase"/>
    <property type="match status" value="1"/>
</dbReference>
<dbReference type="HAMAP" id="MF_00978">
    <property type="entry name" value="Bifunct_BirA"/>
    <property type="match status" value="1"/>
</dbReference>
<accession>A0A9D1YC34</accession>
<keyword evidence="3" id="KW-0805">Transcription regulation</keyword>
<dbReference type="GO" id="GO:0009249">
    <property type="term" value="P:protein lipoylation"/>
    <property type="evidence" value="ECO:0007669"/>
    <property type="project" value="UniProtKB-ARBA"/>
</dbReference>
<feature type="binding site" evidence="3">
    <location>
        <position position="115"/>
    </location>
    <ligand>
        <name>biotin</name>
        <dbReference type="ChEBI" id="CHEBI:57586"/>
    </ligand>
</feature>
<evidence type="ECO:0000313" key="6">
    <source>
        <dbReference type="Proteomes" id="UP000823915"/>
    </source>
</evidence>
<evidence type="ECO:0000256" key="1">
    <source>
        <dbReference type="ARBA" id="ARBA00022598"/>
    </source>
</evidence>
<evidence type="ECO:0000313" key="5">
    <source>
        <dbReference type="EMBL" id="HIY25985.1"/>
    </source>
</evidence>
<dbReference type="Pfam" id="PF02237">
    <property type="entry name" value="BPL_C"/>
    <property type="match status" value="1"/>
</dbReference>
<gene>
    <name evidence="3" type="primary">birA</name>
    <name evidence="5" type="ORF">H9838_02285</name>
</gene>
<feature type="DNA-binding region" description="H-T-H motif" evidence="3">
    <location>
        <begin position="20"/>
        <end position="39"/>
    </location>
</feature>
<keyword evidence="3" id="KW-0238">DNA-binding</keyword>
<reference evidence="5" key="1">
    <citation type="journal article" date="2021" name="PeerJ">
        <title>Extensive microbial diversity within the chicken gut microbiome revealed by metagenomics and culture.</title>
        <authorList>
            <person name="Gilroy R."/>
            <person name="Ravi A."/>
            <person name="Getino M."/>
            <person name="Pursley I."/>
            <person name="Horton D.L."/>
            <person name="Alikhan N.F."/>
            <person name="Baker D."/>
            <person name="Gharbi K."/>
            <person name="Hall N."/>
            <person name="Watson M."/>
            <person name="Adriaenssens E.M."/>
            <person name="Foster-Nyarko E."/>
            <person name="Jarju S."/>
            <person name="Secka A."/>
            <person name="Antonio M."/>
            <person name="Oren A."/>
            <person name="Chaudhuri R.R."/>
            <person name="La Ragione R."/>
            <person name="Hildebrand F."/>
            <person name="Pallen M.J."/>
        </authorList>
    </citation>
    <scope>NUCLEOTIDE SEQUENCE</scope>
    <source>
        <strain evidence="5">1282</strain>
    </source>
</reference>
<dbReference type="InterPro" id="IPR036388">
    <property type="entry name" value="WH-like_DNA-bd_sf"/>
</dbReference>
<dbReference type="Gene3D" id="1.10.10.10">
    <property type="entry name" value="Winged helix-like DNA-binding domain superfamily/Winged helix DNA-binding domain"/>
    <property type="match status" value="1"/>
</dbReference>
<dbReference type="GO" id="GO:0016740">
    <property type="term" value="F:transferase activity"/>
    <property type="evidence" value="ECO:0007669"/>
    <property type="project" value="UniProtKB-ARBA"/>
</dbReference>
<keyword evidence="3" id="KW-0067">ATP-binding</keyword>
<dbReference type="SUPFAM" id="SSF46785">
    <property type="entry name" value="Winged helix' DNA-binding domain"/>
    <property type="match status" value="1"/>
</dbReference>
<dbReference type="AlphaFoldDB" id="A0A9D1YC34"/>
<organism evidence="5 6">
    <name type="scientific">Candidatus Acutalibacter pullistercoris</name>
    <dbReference type="NCBI Taxonomy" id="2838418"/>
    <lineage>
        <taxon>Bacteria</taxon>
        <taxon>Bacillati</taxon>
        <taxon>Bacillota</taxon>
        <taxon>Clostridia</taxon>
        <taxon>Eubacteriales</taxon>
        <taxon>Acutalibacteraceae</taxon>
        <taxon>Acutalibacter</taxon>
    </lineage>
</organism>
<dbReference type="GO" id="GO:0004077">
    <property type="term" value="F:biotin--[biotin carboxyl-carrier protein] ligase activity"/>
    <property type="evidence" value="ECO:0007669"/>
    <property type="project" value="UniProtKB-UniRule"/>
</dbReference>
<keyword evidence="3" id="KW-0804">Transcription</keyword>
<dbReference type="SUPFAM" id="SSF55681">
    <property type="entry name" value="Class II aaRS and biotin synthetases"/>
    <property type="match status" value="1"/>
</dbReference>
<keyword evidence="1 3" id="KW-0436">Ligase</keyword>
<feature type="domain" description="BPL/LPL catalytic" evidence="4">
    <location>
        <begin position="68"/>
        <end position="264"/>
    </location>
</feature>
<dbReference type="PANTHER" id="PTHR12835:SF5">
    <property type="entry name" value="BIOTIN--PROTEIN LIGASE"/>
    <property type="match status" value="1"/>
</dbReference>
<feature type="binding site" evidence="3">
    <location>
        <begin position="91"/>
        <end position="93"/>
    </location>
    <ligand>
        <name>biotin</name>
        <dbReference type="ChEBI" id="CHEBI:57586"/>
    </ligand>
</feature>
<dbReference type="GO" id="GO:0005737">
    <property type="term" value="C:cytoplasm"/>
    <property type="evidence" value="ECO:0007669"/>
    <property type="project" value="TreeGrafter"/>
</dbReference>
<evidence type="ECO:0000259" key="4">
    <source>
        <dbReference type="PROSITE" id="PS51733"/>
    </source>
</evidence>
<feature type="binding site" evidence="3">
    <location>
        <position position="189"/>
    </location>
    <ligand>
        <name>biotin</name>
        <dbReference type="ChEBI" id="CHEBI:57586"/>
    </ligand>
</feature>
<comment type="similarity">
    <text evidence="3">Belongs to the biotin--protein ligase family.</text>
</comment>
<comment type="caution">
    <text evidence="5">The sequence shown here is derived from an EMBL/GenBank/DDBJ whole genome shotgun (WGS) entry which is preliminary data.</text>
</comment>
<keyword evidence="3" id="KW-0547">Nucleotide-binding</keyword>
<dbReference type="GO" id="GO:0006355">
    <property type="term" value="P:regulation of DNA-templated transcription"/>
    <property type="evidence" value="ECO:0007669"/>
    <property type="project" value="UniProtKB-UniRule"/>
</dbReference>
<proteinExistence type="inferred from homology"/>
<name>A0A9D1YC34_9FIRM</name>
<dbReference type="InterPro" id="IPR004408">
    <property type="entry name" value="Biotin_CoA_COase_ligase"/>
</dbReference>
<dbReference type="InterPro" id="IPR013196">
    <property type="entry name" value="HTH_11"/>
</dbReference>
<comment type="function">
    <text evidence="3">Acts both as a biotin--[acetyl-CoA-carboxylase] ligase and a repressor.</text>
</comment>
<dbReference type="Gene3D" id="2.30.30.100">
    <property type="match status" value="1"/>
</dbReference>
<comment type="catalytic activity">
    <reaction evidence="3">
        <text>biotin + L-lysyl-[protein] + ATP = N(6)-biotinyl-L-lysyl-[protein] + AMP + diphosphate + H(+)</text>
        <dbReference type="Rhea" id="RHEA:11756"/>
        <dbReference type="Rhea" id="RHEA-COMP:9752"/>
        <dbReference type="Rhea" id="RHEA-COMP:10505"/>
        <dbReference type="ChEBI" id="CHEBI:15378"/>
        <dbReference type="ChEBI" id="CHEBI:29969"/>
        <dbReference type="ChEBI" id="CHEBI:30616"/>
        <dbReference type="ChEBI" id="CHEBI:33019"/>
        <dbReference type="ChEBI" id="CHEBI:57586"/>
        <dbReference type="ChEBI" id="CHEBI:83144"/>
        <dbReference type="ChEBI" id="CHEBI:456215"/>
        <dbReference type="EC" id="6.3.4.15"/>
    </reaction>
</comment>
<dbReference type="EC" id="6.3.4.15" evidence="3"/>
<dbReference type="InterPro" id="IPR030855">
    <property type="entry name" value="Bifunct_BirA"/>
</dbReference>
<dbReference type="Pfam" id="PF08279">
    <property type="entry name" value="HTH_11"/>
    <property type="match status" value="1"/>
</dbReference>